<comment type="caution">
    <text evidence="9">The sequence shown here is derived from an EMBL/GenBank/DDBJ whole genome shotgun (WGS) entry which is preliminary data.</text>
</comment>
<dbReference type="CDD" id="cd00364">
    <property type="entry name" value="Ribosomal_uS17"/>
    <property type="match status" value="1"/>
</dbReference>
<dbReference type="PANTHER" id="PTHR10744:SF1">
    <property type="entry name" value="SMALL RIBOSOMAL SUBUNIT PROTEIN US17M"/>
    <property type="match status" value="1"/>
</dbReference>
<evidence type="ECO:0000256" key="8">
    <source>
        <dbReference type="SAM" id="MobiDB-lite"/>
    </source>
</evidence>
<dbReference type="GO" id="GO:1990904">
    <property type="term" value="C:ribonucleoprotein complex"/>
    <property type="evidence" value="ECO:0007669"/>
    <property type="project" value="UniProtKB-KW"/>
</dbReference>
<evidence type="ECO:0000256" key="5">
    <source>
        <dbReference type="ARBA" id="ARBA00022980"/>
    </source>
</evidence>
<dbReference type="Gene3D" id="2.40.50.140">
    <property type="entry name" value="Nucleic acid-binding proteins"/>
    <property type="match status" value="1"/>
</dbReference>
<evidence type="ECO:0000256" key="6">
    <source>
        <dbReference type="ARBA" id="ARBA00023274"/>
    </source>
</evidence>
<dbReference type="EMBL" id="CAKOGP040000424">
    <property type="protein sequence ID" value="CAJ1934960.1"/>
    <property type="molecule type" value="Genomic_DNA"/>
</dbReference>
<evidence type="ECO:0000256" key="4">
    <source>
        <dbReference type="ARBA" id="ARBA00022884"/>
    </source>
</evidence>
<evidence type="ECO:0000256" key="3">
    <source>
        <dbReference type="ARBA" id="ARBA00022730"/>
    </source>
</evidence>
<dbReference type="InterPro" id="IPR019984">
    <property type="entry name" value="Ribosomal_uS17_bact/chlr"/>
</dbReference>
<dbReference type="GO" id="GO:0003735">
    <property type="term" value="F:structural constituent of ribosome"/>
    <property type="evidence" value="ECO:0007669"/>
    <property type="project" value="InterPro"/>
</dbReference>
<dbReference type="GO" id="GO:0019843">
    <property type="term" value="F:rRNA binding"/>
    <property type="evidence" value="ECO:0007669"/>
    <property type="project" value="UniProtKB-KW"/>
</dbReference>
<keyword evidence="6" id="KW-0687">Ribonucleoprotein</keyword>
<dbReference type="PANTHER" id="PTHR10744">
    <property type="entry name" value="40S RIBOSOMAL PROTEIN S11 FAMILY MEMBER"/>
    <property type="match status" value="1"/>
</dbReference>
<feature type="compositionally biased region" description="Polar residues" evidence="8">
    <location>
        <begin position="57"/>
        <end position="70"/>
    </location>
</feature>
<keyword evidence="4" id="KW-0694">RNA-binding</keyword>
<organism evidence="9 10">
    <name type="scientific">Cylindrotheca closterium</name>
    <dbReference type="NCBI Taxonomy" id="2856"/>
    <lineage>
        <taxon>Eukaryota</taxon>
        <taxon>Sar</taxon>
        <taxon>Stramenopiles</taxon>
        <taxon>Ochrophyta</taxon>
        <taxon>Bacillariophyta</taxon>
        <taxon>Bacillariophyceae</taxon>
        <taxon>Bacillariophycidae</taxon>
        <taxon>Bacillariales</taxon>
        <taxon>Bacillariaceae</taxon>
        <taxon>Cylindrotheca</taxon>
    </lineage>
</organism>
<keyword evidence="5" id="KW-0689">Ribosomal protein</keyword>
<gene>
    <name evidence="9" type="ORF">CYCCA115_LOCUS4297</name>
</gene>
<dbReference type="GO" id="GO:0005840">
    <property type="term" value="C:ribosome"/>
    <property type="evidence" value="ECO:0007669"/>
    <property type="project" value="UniProtKB-KW"/>
</dbReference>
<dbReference type="GO" id="GO:0005739">
    <property type="term" value="C:mitochondrion"/>
    <property type="evidence" value="ECO:0007669"/>
    <property type="project" value="TreeGrafter"/>
</dbReference>
<protein>
    <recommendedName>
        <fullName evidence="7">Small ribosomal subunit protein uS17c</fullName>
    </recommendedName>
</protein>
<dbReference type="InterPro" id="IPR012340">
    <property type="entry name" value="NA-bd_OB-fold"/>
</dbReference>
<comment type="function">
    <text evidence="1">One of the primary rRNA binding proteins, it binds specifically to the 5'-end of 16S ribosomal RNA.</text>
</comment>
<evidence type="ECO:0000313" key="10">
    <source>
        <dbReference type="Proteomes" id="UP001295423"/>
    </source>
</evidence>
<reference evidence="9" key="1">
    <citation type="submission" date="2023-08" db="EMBL/GenBank/DDBJ databases">
        <authorList>
            <person name="Audoor S."/>
            <person name="Bilcke G."/>
        </authorList>
    </citation>
    <scope>NUCLEOTIDE SEQUENCE</scope>
</reference>
<dbReference type="Pfam" id="PF00366">
    <property type="entry name" value="Ribosomal_S17"/>
    <property type="match status" value="1"/>
</dbReference>
<dbReference type="SUPFAM" id="SSF50249">
    <property type="entry name" value="Nucleic acid-binding proteins"/>
    <property type="match status" value="1"/>
</dbReference>
<dbReference type="InterPro" id="IPR000266">
    <property type="entry name" value="Ribosomal_uS17"/>
</dbReference>
<dbReference type="HAMAP" id="MF_01345_B">
    <property type="entry name" value="Ribosomal_uS17_B"/>
    <property type="match status" value="1"/>
</dbReference>
<comment type="similarity">
    <text evidence="2">Belongs to the universal ribosomal protein uS17 family.</text>
</comment>
<sequence length="207" mass="23597">MALRLLGAQLQRGLTSRASNNLQRSAVESFKRPAIGSTLQQYERFFSDGKGGDDDTTPPQTEESAVVQSTNDYDIDEIVSSFRDTSYFDTEERPDYSKMTNEELENSMTIPGWDLIHSPPKDRMVPKGALVGTVVSTKMQKTVNVAVDRYKTHPKYRKRLRYTRKFMAHDEKEVANAGDLVMIVPCHKISKHKHFMLREIVRAKGQL</sequence>
<evidence type="ECO:0000313" key="9">
    <source>
        <dbReference type="EMBL" id="CAJ1934960.1"/>
    </source>
</evidence>
<evidence type="ECO:0000256" key="2">
    <source>
        <dbReference type="ARBA" id="ARBA00010254"/>
    </source>
</evidence>
<evidence type="ECO:0000256" key="1">
    <source>
        <dbReference type="ARBA" id="ARBA00002932"/>
    </source>
</evidence>
<dbReference type="AlphaFoldDB" id="A0AAD2CHU1"/>
<keyword evidence="10" id="KW-1185">Reference proteome</keyword>
<dbReference type="GO" id="GO:0006412">
    <property type="term" value="P:translation"/>
    <property type="evidence" value="ECO:0007669"/>
    <property type="project" value="InterPro"/>
</dbReference>
<keyword evidence="3" id="KW-0699">rRNA-binding</keyword>
<feature type="region of interest" description="Disordered" evidence="8">
    <location>
        <begin position="45"/>
        <end position="70"/>
    </location>
</feature>
<dbReference type="Proteomes" id="UP001295423">
    <property type="component" value="Unassembled WGS sequence"/>
</dbReference>
<proteinExistence type="inferred from homology"/>
<accession>A0AAD2CHU1</accession>
<name>A0AAD2CHU1_9STRA</name>
<evidence type="ECO:0000256" key="7">
    <source>
        <dbReference type="ARBA" id="ARBA00035251"/>
    </source>
</evidence>
<dbReference type="NCBIfam" id="NF004123">
    <property type="entry name" value="PRK05610.1"/>
    <property type="match status" value="1"/>
</dbReference>